<dbReference type="PRINTS" id="PR00176">
    <property type="entry name" value="NANEUSMPORT"/>
</dbReference>
<feature type="transmembrane region" description="Helical" evidence="10">
    <location>
        <begin position="1189"/>
        <end position="1210"/>
    </location>
</feature>
<keyword evidence="6 10" id="KW-1133">Transmembrane helix</keyword>
<evidence type="ECO:0000256" key="4">
    <source>
        <dbReference type="ARBA" id="ARBA00022692"/>
    </source>
</evidence>
<dbReference type="GO" id="GO:0005283">
    <property type="term" value="F:amino acid:sodium symporter activity"/>
    <property type="evidence" value="ECO:0007669"/>
    <property type="project" value="TreeGrafter"/>
</dbReference>
<keyword evidence="5" id="KW-0769">Symport</keyword>
<feature type="transmembrane region" description="Helical" evidence="10">
    <location>
        <begin position="1222"/>
        <end position="1240"/>
    </location>
</feature>
<feature type="region of interest" description="Disordered" evidence="9">
    <location>
        <begin position="1405"/>
        <end position="1479"/>
    </location>
</feature>
<evidence type="ECO:0000313" key="11">
    <source>
        <dbReference type="EnsemblMetazoa" id="ENSAATROPP012023"/>
    </source>
</evidence>
<name>A0AAG5DMV8_ANOAO</name>
<feature type="compositionally biased region" description="Basic and acidic residues" evidence="9">
    <location>
        <begin position="263"/>
        <end position="282"/>
    </location>
</feature>
<evidence type="ECO:0000256" key="2">
    <source>
        <dbReference type="ARBA" id="ARBA00006459"/>
    </source>
</evidence>
<dbReference type="GO" id="GO:0089718">
    <property type="term" value="P:amino acid import across plasma membrane"/>
    <property type="evidence" value="ECO:0007669"/>
    <property type="project" value="TreeGrafter"/>
</dbReference>
<feature type="compositionally biased region" description="Polar residues" evidence="9">
    <location>
        <begin position="693"/>
        <end position="703"/>
    </location>
</feature>
<dbReference type="GO" id="GO:0015179">
    <property type="term" value="F:L-amino acid transmembrane transporter activity"/>
    <property type="evidence" value="ECO:0007669"/>
    <property type="project" value="TreeGrafter"/>
</dbReference>
<feature type="binding site" evidence="8">
    <location>
        <position position="791"/>
    </location>
    <ligand>
        <name>Na(+)</name>
        <dbReference type="ChEBI" id="CHEBI:29101"/>
        <label>1</label>
    </ligand>
</feature>
<evidence type="ECO:0000256" key="3">
    <source>
        <dbReference type="ARBA" id="ARBA00022448"/>
    </source>
</evidence>
<feature type="transmembrane region" description="Helical" evidence="10">
    <location>
        <begin position="806"/>
        <end position="828"/>
    </location>
</feature>
<feature type="compositionally biased region" description="Low complexity" evidence="9">
    <location>
        <begin position="658"/>
        <end position="673"/>
    </location>
</feature>
<protein>
    <recommendedName>
        <fullName evidence="13">Transporter</fullName>
    </recommendedName>
</protein>
<keyword evidence="8" id="KW-0915">Sodium</keyword>
<feature type="region of interest" description="Disordered" evidence="9">
    <location>
        <begin position="92"/>
        <end position="129"/>
    </location>
</feature>
<evidence type="ECO:0000256" key="7">
    <source>
        <dbReference type="ARBA" id="ARBA00023136"/>
    </source>
</evidence>
<feature type="region of interest" description="Disordered" evidence="9">
    <location>
        <begin position="256"/>
        <end position="282"/>
    </location>
</feature>
<organism evidence="11 12">
    <name type="scientific">Anopheles atroparvus</name>
    <name type="common">European mosquito</name>
    <dbReference type="NCBI Taxonomy" id="41427"/>
    <lineage>
        <taxon>Eukaryota</taxon>
        <taxon>Metazoa</taxon>
        <taxon>Ecdysozoa</taxon>
        <taxon>Arthropoda</taxon>
        <taxon>Hexapoda</taxon>
        <taxon>Insecta</taxon>
        <taxon>Pterygota</taxon>
        <taxon>Neoptera</taxon>
        <taxon>Endopterygota</taxon>
        <taxon>Diptera</taxon>
        <taxon>Nematocera</taxon>
        <taxon>Culicoidea</taxon>
        <taxon>Culicidae</taxon>
        <taxon>Anophelinae</taxon>
        <taxon>Anopheles</taxon>
    </lineage>
</organism>
<feature type="transmembrane region" description="Helical" evidence="10">
    <location>
        <begin position="1358"/>
        <end position="1380"/>
    </location>
</feature>
<feature type="compositionally biased region" description="Basic and acidic residues" evidence="9">
    <location>
        <begin position="155"/>
        <end position="165"/>
    </location>
</feature>
<keyword evidence="4 10" id="KW-0812">Transmembrane</keyword>
<feature type="transmembrane region" description="Helical" evidence="10">
    <location>
        <begin position="1294"/>
        <end position="1318"/>
    </location>
</feature>
<evidence type="ECO:0000256" key="1">
    <source>
        <dbReference type="ARBA" id="ARBA00004141"/>
    </source>
</evidence>
<feature type="transmembrane region" description="Helical" evidence="10">
    <location>
        <begin position="849"/>
        <end position="875"/>
    </location>
</feature>
<feature type="region of interest" description="Disordered" evidence="9">
    <location>
        <begin position="403"/>
        <end position="450"/>
    </location>
</feature>
<evidence type="ECO:0000256" key="6">
    <source>
        <dbReference type="ARBA" id="ARBA00022989"/>
    </source>
</evidence>
<dbReference type="Proteomes" id="UP000075880">
    <property type="component" value="Unassembled WGS sequence"/>
</dbReference>
<evidence type="ECO:0000256" key="5">
    <source>
        <dbReference type="ARBA" id="ARBA00022847"/>
    </source>
</evidence>
<evidence type="ECO:0000256" key="10">
    <source>
        <dbReference type="SAM" id="Phobius"/>
    </source>
</evidence>
<proteinExistence type="inferred from homology"/>
<feature type="transmembrane region" description="Helical" evidence="10">
    <location>
        <begin position="1031"/>
        <end position="1055"/>
    </location>
</feature>
<dbReference type="PANTHER" id="PTHR11616">
    <property type="entry name" value="SODIUM/CHLORIDE DEPENDENT TRANSPORTER"/>
    <property type="match status" value="1"/>
</dbReference>
<dbReference type="SUPFAM" id="SSF161070">
    <property type="entry name" value="SNF-like"/>
    <property type="match status" value="1"/>
</dbReference>
<feature type="region of interest" description="Disordered" evidence="9">
    <location>
        <begin position="155"/>
        <end position="178"/>
    </location>
</feature>
<dbReference type="PANTHER" id="PTHR11616:SF323">
    <property type="entry name" value="SODIUM-DEPENDENT TRANSPORTER BEDRAGGLED"/>
    <property type="match status" value="1"/>
</dbReference>
<keyword evidence="3" id="KW-0813">Transport</keyword>
<feature type="transmembrane region" description="Helical" evidence="10">
    <location>
        <begin position="1076"/>
        <end position="1101"/>
    </location>
</feature>
<comment type="subcellular location">
    <subcellularLocation>
        <location evidence="1">Membrane</location>
        <topology evidence="1">Multi-pass membrane protein</topology>
    </subcellularLocation>
</comment>
<feature type="transmembrane region" description="Helical" evidence="10">
    <location>
        <begin position="1252"/>
        <end position="1274"/>
    </location>
</feature>
<feature type="compositionally biased region" description="Basic and acidic residues" evidence="9">
    <location>
        <begin position="676"/>
        <end position="691"/>
    </location>
</feature>
<dbReference type="GO" id="GO:0046872">
    <property type="term" value="F:metal ion binding"/>
    <property type="evidence" value="ECO:0007669"/>
    <property type="project" value="UniProtKB-KW"/>
</dbReference>
<reference evidence="11" key="1">
    <citation type="submission" date="2024-04" db="UniProtKB">
        <authorList>
            <consortium name="EnsemblMetazoa"/>
        </authorList>
    </citation>
    <scope>IDENTIFICATION</scope>
    <source>
        <strain evidence="11">EBRO</strain>
    </source>
</reference>
<feature type="region of interest" description="Disordered" evidence="9">
    <location>
        <begin position="618"/>
        <end position="772"/>
    </location>
</feature>
<dbReference type="PROSITE" id="PS50267">
    <property type="entry name" value="NA_NEUROTRAN_SYMP_3"/>
    <property type="match status" value="1"/>
</dbReference>
<feature type="transmembrane region" description="Helical" evidence="10">
    <location>
        <begin position="988"/>
        <end position="1011"/>
    </location>
</feature>
<dbReference type="InterPro" id="IPR000175">
    <property type="entry name" value="Na/ntran_symport"/>
</dbReference>
<feature type="compositionally biased region" description="Basic residues" evidence="9">
    <location>
        <begin position="438"/>
        <end position="450"/>
    </location>
</feature>
<keyword evidence="8" id="KW-0479">Metal-binding</keyword>
<feature type="compositionally biased region" description="Acidic residues" evidence="9">
    <location>
        <begin position="740"/>
        <end position="752"/>
    </location>
</feature>
<feature type="compositionally biased region" description="Polar residues" evidence="9">
    <location>
        <begin position="406"/>
        <end position="422"/>
    </location>
</feature>
<dbReference type="Pfam" id="PF00209">
    <property type="entry name" value="SNF"/>
    <property type="match status" value="1"/>
</dbReference>
<feature type="compositionally biased region" description="Basic and acidic residues" evidence="9">
    <location>
        <begin position="17"/>
        <end position="31"/>
    </location>
</feature>
<keyword evidence="12" id="KW-1185">Reference proteome</keyword>
<dbReference type="EnsemblMetazoa" id="ENSAATROPT013228">
    <property type="protein sequence ID" value="ENSAATROPP012023"/>
    <property type="gene ID" value="ENSAATROPG010761"/>
</dbReference>
<dbReference type="InterPro" id="IPR037272">
    <property type="entry name" value="SNS_sf"/>
</dbReference>
<feature type="compositionally biased region" description="Basic and acidic residues" evidence="9">
    <location>
        <begin position="1455"/>
        <end position="1464"/>
    </location>
</feature>
<evidence type="ECO:0000256" key="8">
    <source>
        <dbReference type="PIRSR" id="PIRSR600175-1"/>
    </source>
</evidence>
<keyword evidence="7 10" id="KW-0472">Membrane</keyword>
<evidence type="ECO:0000313" key="12">
    <source>
        <dbReference type="Proteomes" id="UP000075880"/>
    </source>
</evidence>
<comment type="similarity">
    <text evidence="2">Belongs to the sodium:neurotransmitter symporter (SNF) (TC 2.A.22) family.</text>
</comment>
<feature type="transmembrane region" description="Helical" evidence="10">
    <location>
        <begin position="957"/>
        <end position="976"/>
    </location>
</feature>
<feature type="compositionally biased region" description="Polar residues" evidence="9">
    <location>
        <begin position="1418"/>
        <end position="1440"/>
    </location>
</feature>
<feature type="region of interest" description="Disordered" evidence="9">
    <location>
        <begin position="1"/>
        <end position="57"/>
    </location>
</feature>
<dbReference type="GO" id="GO:0005886">
    <property type="term" value="C:plasma membrane"/>
    <property type="evidence" value="ECO:0007669"/>
    <property type="project" value="TreeGrafter"/>
</dbReference>
<evidence type="ECO:0000256" key="9">
    <source>
        <dbReference type="SAM" id="MobiDB-lite"/>
    </source>
</evidence>
<accession>A0AAG5DMV8</accession>
<sequence length="1700" mass="185609">MLMDATSCDLELPGEQEDSRRGVRDRRHEHVVNQLAASSQSTVKTAMAADDDDKGRGSMYCTLPRKDTGRASGQADRNGGLVQQGQYCTLRHPVGGRRTPQSPSASVAMGSKLAKAAGSAAKDDDDQPEANRSLLYEQNMCTFENFCERRNGEQRLQRCGSERDTNTPGDTESGEGLGNFCTLRSGRRGWRSRAVNEGNGNHPNQSLGGDYCTLKRKKLQLNRKFVESFLEDPNAQVADYLSELDAYLDEMDGVDDEEGLVGSEDKSDAHSSPRVNNDKREEEEVIRDVVVAAPPSVCVSEEQGVCSQSLQYYQLTGADRCEAGSERSGDYQEDRIRFGDIKHFCTLPKRKRTQFLNAFKRGASLRRTIVDGTTSESERQVDGGIVPEAEIGGERSRHLSDVVNGPSGNLPPSVSQYGQSENDTVHDHRQQQQQHETRFRHHHHPSWHRHSMRKQHLIDLPEQQEEIPENPPVAPTVGDGDVSDETLEFSSISTLPVGEVPAGSLTVDERVDDHPMERLVVALPPSPVPPGDGSNRIARESIVHASAPPPLETDLDEEAGLVQARPRQTGRRALSQPRIGSITVERDEATNELIIRTNSVTEPPMIREDGGIYTTDARQHLQQPPPTSHTHHRHHRYGAPESEEGSSLGSSRNPSPVSLLSTTTTYSSIASATENAEDRTHHSTEQPRDGTDTTESGQEVATITSSSTSGNSRRNRTSAVADQQRRGASTANVPVGADSSPDDQPEEDESEPEAGTVRRSSRRNDGRPKARWPHAISRPLATTFCTLGLFNISRFAVFSVHFGANFVVQFLIFSLFFGIPMMWLQMVLGARIRGGPVTMWRVSPICKGIGIALLLAQALIALYSAISLAWLLVYFRDAFITHNEKYRWQERFEAYRGIGQQGSNNDNNQSYRLPDTVADYFNGVVLQRYHLIYQSGPAFDGSNGRVLPRVISGIGAIRFQLAFNMAIVWTLVFVALCRGIRSLGKVVIGLFLLALPALVAACAKLLTFINYDSVQSIFPATNWQDFFLNRLCWTCAAQEAFLTWGLLGVSIYALNCRSNRKGSCNVRTRRELRRDAFVVAFLTLAGLLLAAVLGSACVQILSSRGYYYSPGSYENLGTNVFLRNGNQPIPMQHSYLNPNRWFVRYSSVVGESFKRTNEETESGYQVLRLVTELLPAALAAASPDRIQPIWGLLAYLALVLFGVGQLCVMWKPIAGAIGDAPSSILLSCVTGLLLGMPLATEGGINIVHYLDTILGAAWWLLLLWIGHILALFLVRGRPFTSDILVNDLQVLQSFSAFVAFAWNFLLPIGLIFLCIIQYRLSNSAALFNWPSATSGAAGGTGAGLASSYWPLWARQVGGFVQVSFLLLVPIVMVVQIYRYLCSGPPDILDRVDLLLRPPIDGDTSSRIRAIHSRRPAVSTATQQSNASGTRHTSSGIQQRDASSDRAVSLSLDSRGAPRDAEDAPPKYTPPPSYTTATGARIAKMLRNSIRRSVRRIIGESSGAGTAAVGAIGFSRQRAALPQTTMDQCESLGANPASGGELPPPDYCSVLQQFGGLGGGGPVTGEGATALELGRPPRALYNSSTLGSSRRYRSLIANGDSSISAQEQQTQPLTASDVRQILRPTTISDATVTVPAAGFTQTLRNTLLLRRGHSMENLVLAAAPIGDSSIITLNCDDHEGEQTTGDGNQRHRNGSGRDSVI</sequence>
<feature type="compositionally biased region" description="Polar residues" evidence="9">
    <location>
        <begin position="35"/>
        <end position="44"/>
    </location>
</feature>
<feature type="region of interest" description="Disordered" evidence="9">
    <location>
        <begin position="1675"/>
        <end position="1700"/>
    </location>
</feature>
<feature type="compositionally biased region" description="Low complexity" evidence="9">
    <location>
        <begin position="108"/>
        <end position="120"/>
    </location>
</feature>
<evidence type="ECO:0008006" key="13">
    <source>
        <dbReference type="Google" id="ProtNLM"/>
    </source>
</evidence>